<organism evidence="8 9">
    <name type="scientific">Sphingopyxis macrogoltabida</name>
    <name type="common">Sphingomonas macrogoltabidus</name>
    <dbReference type="NCBI Taxonomy" id="33050"/>
    <lineage>
        <taxon>Bacteria</taxon>
        <taxon>Pseudomonadati</taxon>
        <taxon>Pseudomonadota</taxon>
        <taxon>Alphaproteobacteria</taxon>
        <taxon>Sphingomonadales</taxon>
        <taxon>Sphingomonadaceae</taxon>
        <taxon>Sphingopyxis</taxon>
    </lineage>
</organism>
<evidence type="ECO:0000259" key="6">
    <source>
        <dbReference type="Pfam" id="PF00441"/>
    </source>
</evidence>
<evidence type="ECO:0000313" key="9">
    <source>
        <dbReference type="Proteomes" id="UP000248597"/>
    </source>
</evidence>
<keyword evidence="3" id="KW-0285">Flavoprotein</keyword>
<accession>A0A2W5L1P8</accession>
<dbReference type="Gene3D" id="1.10.540.10">
    <property type="entry name" value="Acyl-CoA dehydrogenase/oxidase, N-terminal domain"/>
    <property type="match status" value="1"/>
</dbReference>
<reference evidence="8 9" key="1">
    <citation type="submission" date="2017-08" db="EMBL/GenBank/DDBJ databases">
        <title>Infants hospitalized years apart are colonized by the same room-sourced microbial strains.</title>
        <authorList>
            <person name="Brooks B."/>
            <person name="Olm M.R."/>
            <person name="Firek B.A."/>
            <person name="Baker R."/>
            <person name="Thomas B.C."/>
            <person name="Morowitz M.J."/>
            <person name="Banfield J.F."/>
        </authorList>
    </citation>
    <scope>NUCLEOTIDE SEQUENCE [LARGE SCALE GENOMIC DNA]</scope>
    <source>
        <strain evidence="8">S2_005_003_R2_47</strain>
    </source>
</reference>
<dbReference type="PANTHER" id="PTHR43884">
    <property type="entry name" value="ACYL-COA DEHYDROGENASE"/>
    <property type="match status" value="1"/>
</dbReference>
<dbReference type="Pfam" id="PF02771">
    <property type="entry name" value="Acyl-CoA_dh_N"/>
    <property type="match status" value="1"/>
</dbReference>
<evidence type="ECO:0000256" key="3">
    <source>
        <dbReference type="ARBA" id="ARBA00022630"/>
    </source>
</evidence>
<dbReference type="GO" id="GO:0003995">
    <property type="term" value="F:acyl-CoA dehydrogenase activity"/>
    <property type="evidence" value="ECO:0007669"/>
    <property type="project" value="TreeGrafter"/>
</dbReference>
<dbReference type="EMBL" id="QFPJ01000017">
    <property type="protein sequence ID" value="PZQ22219.1"/>
    <property type="molecule type" value="Genomic_DNA"/>
</dbReference>
<dbReference type="InterPro" id="IPR036250">
    <property type="entry name" value="AcylCo_DH-like_C"/>
</dbReference>
<dbReference type="GO" id="GO:0050660">
    <property type="term" value="F:flavin adenine dinucleotide binding"/>
    <property type="evidence" value="ECO:0007669"/>
    <property type="project" value="InterPro"/>
</dbReference>
<dbReference type="InterPro" id="IPR009075">
    <property type="entry name" value="AcylCo_DH/oxidase_C"/>
</dbReference>
<comment type="caution">
    <text evidence="8">The sequence shown here is derived from an EMBL/GenBank/DDBJ whole genome shotgun (WGS) entry which is preliminary data.</text>
</comment>
<evidence type="ECO:0000259" key="7">
    <source>
        <dbReference type="Pfam" id="PF02771"/>
    </source>
</evidence>
<dbReference type="SUPFAM" id="SSF47203">
    <property type="entry name" value="Acyl-CoA dehydrogenase C-terminal domain-like"/>
    <property type="match status" value="1"/>
</dbReference>
<evidence type="ECO:0000256" key="1">
    <source>
        <dbReference type="ARBA" id="ARBA00001974"/>
    </source>
</evidence>
<proteinExistence type="inferred from homology"/>
<dbReference type="PANTHER" id="PTHR43884:SF20">
    <property type="entry name" value="ACYL-COA DEHYDROGENASE FADE28"/>
    <property type="match status" value="1"/>
</dbReference>
<dbReference type="InterPro" id="IPR013786">
    <property type="entry name" value="AcylCoA_DH/ox_N"/>
</dbReference>
<dbReference type="InterPro" id="IPR037069">
    <property type="entry name" value="AcylCoA_DH/ox_N_sf"/>
</dbReference>
<feature type="domain" description="Acyl-CoA dehydrogenase/oxidase N-terminal" evidence="7">
    <location>
        <begin position="7"/>
        <end position="118"/>
    </location>
</feature>
<dbReference type="AlphaFoldDB" id="A0A2W5L1P8"/>
<dbReference type="SUPFAM" id="SSF56645">
    <property type="entry name" value="Acyl-CoA dehydrogenase NM domain-like"/>
    <property type="match status" value="1"/>
</dbReference>
<comment type="cofactor">
    <cofactor evidence="1">
        <name>FAD</name>
        <dbReference type="ChEBI" id="CHEBI:57692"/>
    </cofactor>
</comment>
<dbReference type="Pfam" id="PF00441">
    <property type="entry name" value="Acyl-CoA_dh_1"/>
    <property type="match status" value="1"/>
</dbReference>
<keyword evidence="5" id="KW-0560">Oxidoreductase</keyword>
<gene>
    <name evidence="8" type="ORF">DI569_09290</name>
</gene>
<dbReference type="InterPro" id="IPR009100">
    <property type="entry name" value="AcylCoA_DH/oxidase_NM_dom_sf"/>
</dbReference>
<dbReference type="Proteomes" id="UP000248597">
    <property type="component" value="Unassembled WGS sequence"/>
</dbReference>
<evidence type="ECO:0000256" key="2">
    <source>
        <dbReference type="ARBA" id="ARBA00009347"/>
    </source>
</evidence>
<feature type="domain" description="Acyl-CoA dehydrogenase/oxidase C-terminal" evidence="6">
    <location>
        <begin position="219"/>
        <end position="347"/>
    </location>
</feature>
<comment type="similarity">
    <text evidence="2">Belongs to the acyl-CoA dehydrogenase family.</text>
</comment>
<sequence>MSILYDEGQQAIATETRRVLEARIGTDDLLPLLETTGVYHAGFWTTAKEQGWMALALPEAYGGLDLGLSELGLIAHQAGRSLSGAPFLTTGFGAAQAIERYGSDAQKVRWLPGLASGEIIGAVAFASGPDALPAQPDVRYGNGALNGTTRGVCGGTAADVAIVYAAGEDGPLLAVADLSGATRSAIASFDNSRCTADISFAATPAERLDTDGDARGAALGLLALQAVVAAHEQTGGAEAMMEIARDYALTRRAFGQPIGAFQSIKHRIAELYGLVELARANCIHAAAREGQPDFVTAAAAARLSATEAYDTASRDGVQIHGGIGVTWDLGLHLHTRRARSLAIEQGSIMFWEDLLVDRLTGEAA</sequence>
<evidence type="ECO:0000256" key="5">
    <source>
        <dbReference type="ARBA" id="ARBA00023002"/>
    </source>
</evidence>
<keyword evidence="4" id="KW-0274">FAD</keyword>
<dbReference type="Gene3D" id="1.20.140.10">
    <property type="entry name" value="Butyryl-CoA Dehydrogenase, subunit A, domain 3"/>
    <property type="match status" value="1"/>
</dbReference>
<name>A0A2W5L1P8_SPHMC</name>
<protein>
    <submittedName>
        <fullName evidence="8">Acyl-CoA dehydrogenase</fullName>
    </submittedName>
</protein>
<evidence type="ECO:0000313" key="8">
    <source>
        <dbReference type="EMBL" id="PZQ22219.1"/>
    </source>
</evidence>
<evidence type="ECO:0000256" key="4">
    <source>
        <dbReference type="ARBA" id="ARBA00022827"/>
    </source>
</evidence>